<dbReference type="CDD" id="cd00761">
    <property type="entry name" value="Glyco_tranf_GTA_type"/>
    <property type="match status" value="1"/>
</dbReference>
<keyword evidence="2 4" id="KW-0808">Transferase</keyword>
<dbReference type="Pfam" id="PF00535">
    <property type="entry name" value="Glycos_transf_2"/>
    <property type="match status" value="1"/>
</dbReference>
<dbReference type="AlphaFoldDB" id="A0A444ISY0"/>
<feature type="domain" description="Glycosyltransferase 2-like" evidence="3">
    <location>
        <begin position="8"/>
        <end position="165"/>
    </location>
</feature>
<proteinExistence type="predicted"/>
<dbReference type="InterPro" id="IPR029044">
    <property type="entry name" value="Nucleotide-diphossugar_trans"/>
</dbReference>
<sequence length="319" mass="37305">MINTYILSIVIPIYNVERFIIECLDSVFSQLPKTVEIILVNDGTPDHSIDLIKSNFPEWLQKDQVVLLEQENAGPGAARNYGLSVTRGKYVGFSDSDDILLDKYFIIILNAIKKYKVDIAEFGFQRFHKLTDIKTAKYKPLYTFKGLLNIKEVRNELFAVGAWFPVTRIFKKEIFENRQFPVGVFYEDLMTIPHIYLEDLTAYFIPQPLIGYRFNPNSTTSKHNKSHAMDMYSFYCSLEQLGHTIPIEILRIRTARGLAYFYNELGTLDIRFSNVIKDVKKIKKRFELIKILTFPDRFFFILPSIYMLVDKIRLRNKTT</sequence>
<dbReference type="SUPFAM" id="SSF53448">
    <property type="entry name" value="Nucleotide-diphospho-sugar transferases"/>
    <property type="match status" value="1"/>
</dbReference>
<accession>A0A444ISY0</accession>
<comment type="caution">
    <text evidence="4">The sequence shown here is derived from an EMBL/GenBank/DDBJ whole genome shotgun (WGS) entry which is preliminary data.</text>
</comment>
<gene>
    <name evidence="4" type="ORF">H206_02326</name>
</gene>
<evidence type="ECO:0000259" key="3">
    <source>
        <dbReference type="Pfam" id="PF00535"/>
    </source>
</evidence>
<organism evidence="4 5">
    <name type="scientific">Candidatus Electrothrix aarhusensis</name>
    <dbReference type="NCBI Taxonomy" id="1859131"/>
    <lineage>
        <taxon>Bacteria</taxon>
        <taxon>Pseudomonadati</taxon>
        <taxon>Thermodesulfobacteriota</taxon>
        <taxon>Desulfobulbia</taxon>
        <taxon>Desulfobulbales</taxon>
        <taxon>Desulfobulbaceae</taxon>
        <taxon>Candidatus Electrothrix</taxon>
    </lineage>
</organism>
<reference evidence="4 5" key="1">
    <citation type="submission" date="2017-01" db="EMBL/GenBank/DDBJ databases">
        <title>The cable genome- insights into the physiology and evolution of filamentous bacteria capable of sulfide oxidation via long distance electron transfer.</title>
        <authorList>
            <person name="Schreiber L."/>
            <person name="Bjerg J.T."/>
            <person name="Boggild A."/>
            <person name="Van De Vossenberg J."/>
            <person name="Meysman F."/>
            <person name="Nielsen L.P."/>
            <person name="Schramm A."/>
            <person name="Kjeldsen K.U."/>
        </authorList>
    </citation>
    <scope>NUCLEOTIDE SEQUENCE [LARGE SCALE GENOMIC DNA]</scope>
    <source>
        <strain evidence="4">MCF</strain>
    </source>
</reference>
<dbReference type="GO" id="GO:0016758">
    <property type="term" value="F:hexosyltransferase activity"/>
    <property type="evidence" value="ECO:0007669"/>
    <property type="project" value="UniProtKB-ARBA"/>
</dbReference>
<dbReference type="PANTHER" id="PTHR22916">
    <property type="entry name" value="GLYCOSYLTRANSFERASE"/>
    <property type="match status" value="1"/>
</dbReference>
<dbReference type="PANTHER" id="PTHR22916:SF51">
    <property type="entry name" value="GLYCOSYLTRANSFERASE EPSH-RELATED"/>
    <property type="match status" value="1"/>
</dbReference>
<keyword evidence="1" id="KW-0328">Glycosyltransferase</keyword>
<dbReference type="InterPro" id="IPR001173">
    <property type="entry name" value="Glyco_trans_2-like"/>
</dbReference>
<dbReference type="Proteomes" id="UP000287853">
    <property type="component" value="Unassembled WGS sequence"/>
</dbReference>
<protein>
    <submittedName>
        <fullName evidence="4">Glycosyltransferase involved in cell wall bisynthesis</fullName>
    </submittedName>
</protein>
<evidence type="ECO:0000256" key="1">
    <source>
        <dbReference type="ARBA" id="ARBA00022676"/>
    </source>
</evidence>
<evidence type="ECO:0000256" key="2">
    <source>
        <dbReference type="ARBA" id="ARBA00022679"/>
    </source>
</evidence>
<evidence type="ECO:0000313" key="4">
    <source>
        <dbReference type="EMBL" id="RWX43913.1"/>
    </source>
</evidence>
<dbReference type="Gene3D" id="3.90.550.10">
    <property type="entry name" value="Spore Coat Polysaccharide Biosynthesis Protein SpsA, Chain A"/>
    <property type="match status" value="1"/>
</dbReference>
<keyword evidence="5" id="KW-1185">Reference proteome</keyword>
<evidence type="ECO:0000313" key="5">
    <source>
        <dbReference type="Proteomes" id="UP000287853"/>
    </source>
</evidence>
<name>A0A444ISY0_9BACT</name>
<dbReference type="EMBL" id="MTKO01000106">
    <property type="protein sequence ID" value="RWX43913.1"/>
    <property type="molecule type" value="Genomic_DNA"/>
</dbReference>